<keyword evidence="3 5" id="KW-0697">Rotamase</keyword>
<sequence>MITFKTNVGEFSVILDFEKAPVTAKNFLAYASKDFYTGTIFHRVINDFMVQGGGMDQDMMAKDGDEPIENEADNGLKNDLGTVAMARTGDPHSASSQFFINVADNNFLNHTSKTMQGWGYAVFGKVSSGMDTINHIKEVATGSSMGHQDVPLDTIEIIETVISDDYKSI</sequence>
<protein>
    <recommendedName>
        <fullName evidence="5">Peptidyl-prolyl cis-trans isomerase</fullName>
        <shortName evidence="5">PPIase</shortName>
        <ecNumber evidence="5">5.2.1.8</ecNumber>
    </recommendedName>
</protein>
<dbReference type="InterPro" id="IPR020892">
    <property type="entry name" value="Cyclophilin-type_PPIase_CS"/>
</dbReference>
<evidence type="ECO:0000313" key="7">
    <source>
        <dbReference type="EMBL" id="RZO06184.1"/>
    </source>
</evidence>
<dbReference type="SUPFAM" id="SSF50891">
    <property type="entry name" value="Cyclophilin-like"/>
    <property type="match status" value="1"/>
</dbReference>
<reference evidence="7 8" key="1">
    <citation type="submission" date="2019-02" db="EMBL/GenBank/DDBJ databases">
        <title>Prokaryotic population dynamics and viral predation in marine succession experiment using metagenomics: the confinement effect.</title>
        <authorList>
            <person name="Haro-Moreno J.M."/>
            <person name="Rodriguez-Valera F."/>
            <person name="Lopez-Perez M."/>
        </authorList>
    </citation>
    <scope>NUCLEOTIDE SEQUENCE [LARGE SCALE GENOMIC DNA]</scope>
    <source>
        <strain evidence="7">MED-G169</strain>
    </source>
</reference>
<feature type="domain" description="PPIase cyclophilin-type" evidence="6">
    <location>
        <begin position="1"/>
        <end position="162"/>
    </location>
</feature>
<comment type="similarity">
    <text evidence="2 5">Belongs to the cyclophilin-type PPIase family.</text>
</comment>
<comment type="function">
    <text evidence="1 5">PPIases accelerate the folding of proteins. It catalyzes the cis-trans isomerization of proline imidic peptide bonds in oligopeptides.</text>
</comment>
<dbReference type="EMBL" id="SHBO01000029">
    <property type="protein sequence ID" value="RZO06184.1"/>
    <property type="molecule type" value="Genomic_DNA"/>
</dbReference>
<evidence type="ECO:0000256" key="1">
    <source>
        <dbReference type="ARBA" id="ARBA00002388"/>
    </source>
</evidence>
<organism evidence="7 8">
    <name type="scientific">SAR92 clade bacterium</name>
    <dbReference type="NCBI Taxonomy" id="2315479"/>
    <lineage>
        <taxon>Bacteria</taxon>
        <taxon>Pseudomonadati</taxon>
        <taxon>Pseudomonadota</taxon>
        <taxon>Gammaproteobacteria</taxon>
        <taxon>Cellvibrionales</taxon>
        <taxon>Porticoccaceae</taxon>
        <taxon>SAR92 clade</taxon>
    </lineage>
</organism>
<dbReference type="PIRSF" id="PIRSF001467">
    <property type="entry name" value="Peptidylpro_ismrse"/>
    <property type="match status" value="1"/>
</dbReference>
<dbReference type="Gene3D" id="2.40.100.10">
    <property type="entry name" value="Cyclophilin-like"/>
    <property type="match status" value="1"/>
</dbReference>
<name>A0A520LLE2_9GAMM</name>
<evidence type="ECO:0000259" key="6">
    <source>
        <dbReference type="PROSITE" id="PS50072"/>
    </source>
</evidence>
<gene>
    <name evidence="7" type="ORF">EVB02_02735</name>
</gene>
<dbReference type="InterPro" id="IPR044665">
    <property type="entry name" value="E_coli_cyclophilin_A-like"/>
</dbReference>
<accession>A0A520LLE2</accession>
<keyword evidence="4 5" id="KW-0413">Isomerase</keyword>
<dbReference type="PRINTS" id="PR00153">
    <property type="entry name" value="CSAPPISMRASE"/>
</dbReference>
<comment type="caution">
    <text evidence="7">The sequence shown here is derived from an EMBL/GenBank/DDBJ whole genome shotgun (WGS) entry which is preliminary data.</text>
</comment>
<dbReference type="AlphaFoldDB" id="A0A520LLE2"/>
<proteinExistence type="inferred from homology"/>
<dbReference type="PANTHER" id="PTHR43246">
    <property type="entry name" value="PEPTIDYL-PROLYL CIS-TRANS ISOMERASE CYP38, CHLOROPLASTIC"/>
    <property type="match status" value="1"/>
</dbReference>
<dbReference type="Proteomes" id="UP000318148">
    <property type="component" value="Unassembled WGS sequence"/>
</dbReference>
<evidence type="ECO:0000256" key="4">
    <source>
        <dbReference type="ARBA" id="ARBA00023235"/>
    </source>
</evidence>
<comment type="catalytic activity">
    <reaction evidence="5">
        <text>[protein]-peptidylproline (omega=180) = [protein]-peptidylproline (omega=0)</text>
        <dbReference type="Rhea" id="RHEA:16237"/>
        <dbReference type="Rhea" id="RHEA-COMP:10747"/>
        <dbReference type="Rhea" id="RHEA-COMP:10748"/>
        <dbReference type="ChEBI" id="CHEBI:83833"/>
        <dbReference type="ChEBI" id="CHEBI:83834"/>
        <dbReference type="EC" id="5.2.1.8"/>
    </reaction>
</comment>
<evidence type="ECO:0000256" key="2">
    <source>
        <dbReference type="ARBA" id="ARBA00007365"/>
    </source>
</evidence>
<dbReference type="Pfam" id="PF00160">
    <property type="entry name" value="Pro_isomerase"/>
    <property type="match status" value="1"/>
</dbReference>
<evidence type="ECO:0000256" key="3">
    <source>
        <dbReference type="ARBA" id="ARBA00023110"/>
    </source>
</evidence>
<dbReference type="GO" id="GO:0006457">
    <property type="term" value="P:protein folding"/>
    <property type="evidence" value="ECO:0007669"/>
    <property type="project" value="InterPro"/>
</dbReference>
<evidence type="ECO:0000256" key="5">
    <source>
        <dbReference type="RuleBase" id="RU363019"/>
    </source>
</evidence>
<dbReference type="InterPro" id="IPR002130">
    <property type="entry name" value="Cyclophilin-type_PPIase_dom"/>
</dbReference>
<evidence type="ECO:0000313" key="8">
    <source>
        <dbReference type="Proteomes" id="UP000318148"/>
    </source>
</evidence>
<dbReference type="EC" id="5.2.1.8" evidence="5"/>
<dbReference type="InterPro" id="IPR029000">
    <property type="entry name" value="Cyclophilin-like_dom_sf"/>
</dbReference>
<dbReference type="PROSITE" id="PS00170">
    <property type="entry name" value="CSA_PPIASE_1"/>
    <property type="match status" value="1"/>
</dbReference>
<dbReference type="PROSITE" id="PS50072">
    <property type="entry name" value="CSA_PPIASE_2"/>
    <property type="match status" value="1"/>
</dbReference>
<dbReference type="GO" id="GO:0003755">
    <property type="term" value="F:peptidyl-prolyl cis-trans isomerase activity"/>
    <property type="evidence" value="ECO:0007669"/>
    <property type="project" value="UniProtKB-UniRule"/>
</dbReference>
<dbReference type="InterPro" id="IPR024936">
    <property type="entry name" value="Cyclophilin-type_PPIase"/>
</dbReference>